<feature type="domain" description="DUF7745" evidence="1">
    <location>
        <begin position="47"/>
        <end position="251"/>
    </location>
</feature>
<accession>A0A9D5AJI1</accession>
<dbReference type="Pfam" id="PF24924">
    <property type="entry name" value="DUF7745"/>
    <property type="match status" value="1"/>
</dbReference>
<comment type="caution">
    <text evidence="2">The sequence shown here is derived from an EMBL/GenBank/DDBJ whole genome shotgun (WGS) entry which is preliminary data.</text>
</comment>
<proteinExistence type="predicted"/>
<name>A0A9D5AJI1_PEA</name>
<gene>
    <name evidence="2" type="ORF">KIW84_055229</name>
</gene>
<protein>
    <recommendedName>
        <fullName evidence="1">DUF7745 domain-containing protein</fullName>
    </recommendedName>
</protein>
<sequence length="427" mass="49031">MERQRRNTKKYSFRQPDLKELRNLTSYVLDPLGFKACFGKLLSLLTTQLLPTLEEYAYLVGIPILDQLSFSGLESIPTSQEIADMLHIDESLVGAHMTTKGGIQGLPSEFLIAQATMYGKAMSEDAFEAIFVLLIYRLVLFPNIDKFVDVNAIRIFSTLNLVPTLLGDTYFSLHLRNAKGGAAIVCCLPLLYKWFISHLPQTVAFKENKGCLRWSTRLMSLTNDDISWYNRVYDGVQIINSCGEFSNVPLLEGVFFQEGKDPQGLKARMVHAWCKIHKKGRKELGPKNCIALEPYTAWVRKRASEYLMPYEYPRPTPMIVAGPSTLPNQGVEELRDKDRSRAWIREHEELLQQIKEKDALIEFFEHQVIDDPNDAWTSLLPQSSKFWKRKYDRLAKEKADIEAAYEREVKRLRASYLPVSRALDDCF</sequence>
<dbReference type="Proteomes" id="UP001058974">
    <property type="component" value="Chromosome 5"/>
</dbReference>
<dbReference type="InterPro" id="IPR056647">
    <property type="entry name" value="DUF7745"/>
</dbReference>
<dbReference type="EMBL" id="JAMSHJ010000005">
    <property type="protein sequence ID" value="KAI5409701.1"/>
    <property type="molecule type" value="Genomic_DNA"/>
</dbReference>
<dbReference type="PANTHER" id="PTHR48154">
    <property type="entry name" value="PROTEIN, PUTATIVE-RELATED"/>
    <property type="match status" value="1"/>
</dbReference>
<evidence type="ECO:0000313" key="2">
    <source>
        <dbReference type="EMBL" id="KAI5409701.1"/>
    </source>
</evidence>
<organism evidence="2 3">
    <name type="scientific">Pisum sativum</name>
    <name type="common">Garden pea</name>
    <name type="synonym">Lathyrus oleraceus</name>
    <dbReference type="NCBI Taxonomy" id="3888"/>
    <lineage>
        <taxon>Eukaryota</taxon>
        <taxon>Viridiplantae</taxon>
        <taxon>Streptophyta</taxon>
        <taxon>Embryophyta</taxon>
        <taxon>Tracheophyta</taxon>
        <taxon>Spermatophyta</taxon>
        <taxon>Magnoliopsida</taxon>
        <taxon>eudicotyledons</taxon>
        <taxon>Gunneridae</taxon>
        <taxon>Pentapetalae</taxon>
        <taxon>rosids</taxon>
        <taxon>fabids</taxon>
        <taxon>Fabales</taxon>
        <taxon>Fabaceae</taxon>
        <taxon>Papilionoideae</taxon>
        <taxon>50 kb inversion clade</taxon>
        <taxon>NPAAA clade</taxon>
        <taxon>Hologalegina</taxon>
        <taxon>IRL clade</taxon>
        <taxon>Fabeae</taxon>
        <taxon>Lathyrus</taxon>
    </lineage>
</organism>
<evidence type="ECO:0000259" key="1">
    <source>
        <dbReference type="Pfam" id="PF24924"/>
    </source>
</evidence>
<keyword evidence="3" id="KW-1185">Reference proteome</keyword>
<reference evidence="2 3" key="1">
    <citation type="journal article" date="2022" name="Nat. Genet.">
        <title>Improved pea reference genome and pan-genome highlight genomic features and evolutionary characteristics.</title>
        <authorList>
            <person name="Yang T."/>
            <person name="Liu R."/>
            <person name="Luo Y."/>
            <person name="Hu S."/>
            <person name="Wang D."/>
            <person name="Wang C."/>
            <person name="Pandey M.K."/>
            <person name="Ge S."/>
            <person name="Xu Q."/>
            <person name="Li N."/>
            <person name="Li G."/>
            <person name="Huang Y."/>
            <person name="Saxena R.K."/>
            <person name="Ji Y."/>
            <person name="Li M."/>
            <person name="Yan X."/>
            <person name="He Y."/>
            <person name="Liu Y."/>
            <person name="Wang X."/>
            <person name="Xiang C."/>
            <person name="Varshney R.K."/>
            <person name="Ding H."/>
            <person name="Gao S."/>
            <person name="Zong X."/>
        </authorList>
    </citation>
    <scope>NUCLEOTIDE SEQUENCE [LARGE SCALE GENOMIC DNA]</scope>
    <source>
        <strain evidence="2 3">cv. Zhongwan 6</strain>
    </source>
</reference>
<dbReference type="PANTHER" id="PTHR48154:SF1">
    <property type="entry name" value="PROTEIN, PUTATIVE-RELATED"/>
    <property type="match status" value="1"/>
</dbReference>
<evidence type="ECO:0000313" key="3">
    <source>
        <dbReference type="Proteomes" id="UP001058974"/>
    </source>
</evidence>
<dbReference type="AlphaFoldDB" id="A0A9D5AJI1"/>
<dbReference type="Gramene" id="Psat05G0522900-T1">
    <property type="protein sequence ID" value="KAI5409701.1"/>
    <property type="gene ID" value="KIW84_055229"/>
</dbReference>